<dbReference type="Proteomes" id="UP000006346">
    <property type="component" value="Chromosome"/>
</dbReference>
<sequence>MAARHREFRTGCSLGLQHQFQAGDRVETCSHCIGTVVRVDCDEVGTFVVVRLDILPGEFEYDPYDLEILQ</sequence>
<dbReference type="PATRIC" id="fig|768706.3.peg.864"/>
<dbReference type="KEGG" id="dor:Desor_0891"/>
<dbReference type="HOGENOM" id="CLU_2751157_0_0_9"/>
<dbReference type="AlphaFoldDB" id="G7WCN2"/>
<evidence type="ECO:0000313" key="2">
    <source>
        <dbReference type="Proteomes" id="UP000006346"/>
    </source>
</evidence>
<keyword evidence="2" id="KW-1185">Reference proteome</keyword>
<proteinExistence type="predicted"/>
<gene>
    <name evidence="1" type="ordered locus">Desor_0891</name>
</gene>
<reference evidence="1 2" key="2">
    <citation type="journal article" date="2012" name="J. Bacteriol.">
        <title>Complete genome sequences of Desulfosporosinus orientis DSM765T, Desulfosporosinus youngiae DSM17734T, Desulfosporosinus meridiei DSM13257T, and Desulfosporosinus acidiphilus DSM22704T.</title>
        <authorList>
            <person name="Pester M."/>
            <person name="Brambilla E."/>
            <person name="Alazard D."/>
            <person name="Rattei T."/>
            <person name="Weinmaier T."/>
            <person name="Han J."/>
            <person name="Lucas S."/>
            <person name="Lapidus A."/>
            <person name="Cheng J.F."/>
            <person name="Goodwin L."/>
            <person name="Pitluck S."/>
            <person name="Peters L."/>
            <person name="Ovchinnikova G."/>
            <person name="Teshima H."/>
            <person name="Detter J.C."/>
            <person name="Han C.S."/>
            <person name="Tapia R."/>
            <person name="Land M.L."/>
            <person name="Hauser L."/>
            <person name="Kyrpides N.C."/>
            <person name="Ivanova N.N."/>
            <person name="Pagani I."/>
            <person name="Huntmann M."/>
            <person name="Wei C.L."/>
            <person name="Davenport K.W."/>
            <person name="Daligault H."/>
            <person name="Chain P.S."/>
            <person name="Chen A."/>
            <person name="Mavromatis K."/>
            <person name="Markowitz V."/>
            <person name="Szeto E."/>
            <person name="Mikhailova N."/>
            <person name="Pati A."/>
            <person name="Wagner M."/>
            <person name="Woyke T."/>
            <person name="Ollivier B."/>
            <person name="Klenk H.P."/>
            <person name="Spring S."/>
            <person name="Loy A."/>
        </authorList>
    </citation>
    <scope>NUCLEOTIDE SEQUENCE [LARGE SCALE GENOMIC DNA]</scope>
    <source>
        <strain evidence="2">ATCC 19365 / DSM 765 / NCIMB 8382 / VKM B-1628</strain>
    </source>
</reference>
<reference evidence="2" key="1">
    <citation type="submission" date="2011-11" db="EMBL/GenBank/DDBJ databases">
        <title>Complete sequence of Desulfosporosinus orientis DSM 765.</title>
        <authorList>
            <person name="Lucas S."/>
            <person name="Han J."/>
            <person name="Lapidus A."/>
            <person name="Cheng J.-F."/>
            <person name="Goodwin L."/>
            <person name="Pitluck S."/>
            <person name="Peters L."/>
            <person name="Ovchinnikova G."/>
            <person name="Teshima H."/>
            <person name="Detter J.C."/>
            <person name="Han C."/>
            <person name="Tapia R."/>
            <person name="Land M."/>
            <person name="Hauser L."/>
            <person name="Kyrpides N."/>
            <person name="Ivanova N."/>
            <person name="Pagani I."/>
            <person name="Pester M."/>
            <person name="Spring S."/>
            <person name="Ollivier B."/>
            <person name="Rattei T."/>
            <person name="Klenk H.-P."/>
            <person name="Wagner M."/>
            <person name="Loy A."/>
            <person name="Woyke T."/>
        </authorList>
    </citation>
    <scope>NUCLEOTIDE SEQUENCE [LARGE SCALE GENOMIC DNA]</scope>
    <source>
        <strain evidence="2">ATCC 19365 / DSM 765 / NCIMB 8382 / VKM B-1628</strain>
    </source>
</reference>
<dbReference type="RefSeq" id="WP_014183395.1">
    <property type="nucleotide sequence ID" value="NC_016584.1"/>
</dbReference>
<name>G7WCN2_DESOD</name>
<evidence type="ECO:0000313" key="1">
    <source>
        <dbReference type="EMBL" id="AET66570.1"/>
    </source>
</evidence>
<accession>G7WCN2</accession>
<dbReference type="OrthoDB" id="2084466at2"/>
<organism evidence="1 2">
    <name type="scientific">Desulfosporosinus orientis (strain ATCC 19365 / DSM 765 / NCIMB 8382 / VKM B-1628 / Singapore I)</name>
    <name type="common">Desulfotomaculum orientis</name>
    <dbReference type="NCBI Taxonomy" id="768706"/>
    <lineage>
        <taxon>Bacteria</taxon>
        <taxon>Bacillati</taxon>
        <taxon>Bacillota</taxon>
        <taxon>Clostridia</taxon>
        <taxon>Eubacteriales</taxon>
        <taxon>Desulfitobacteriaceae</taxon>
        <taxon>Desulfosporosinus</taxon>
    </lineage>
</organism>
<protein>
    <submittedName>
        <fullName evidence="1">Uncharacterized protein</fullName>
    </submittedName>
</protein>
<dbReference type="eggNOG" id="ENOG502ZKVN">
    <property type="taxonomic scope" value="Bacteria"/>
</dbReference>
<dbReference type="EMBL" id="CP003108">
    <property type="protein sequence ID" value="AET66570.1"/>
    <property type="molecule type" value="Genomic_DNA"/>
</dbReference>